<dbReference type="InterPro" id="IPR016195">
    <property type="entry name" value="Pol/histidinol_Pase-like"/>
</dbReference>
<accession>A0ABP4RKL9</accession>
<dbReference type="PANTHER" id="PTHR42924:SF3">
    <property type="entry name" value="POLYMERASE_HISTIDINOL PHOSPHATASE N-TERMINAL DOMAIN-CONTAINING PROTEIN"/>
    <property type="match status" value="1"/>
</dbReference>
<dbReference type="EMBL" id="BAAANE010000008">
    <property type="protein sequence ID" value="GAA1651230.1"/>
    <property type="molecule type" value="Genomic_DNA"/>
</dbReference>
<feature type="domain" description="Polymerase/histidinol phosphatase N-terminal" evidence="1">
    <location>
        <begin position="155"/>
        <end position="220"/>
    </location>
</feature>
<sequence>MAVTAYRQHWTLDDRAESVWHSLPVDLPPGCAGLSVTLTVPAVEGAVIDLGCEGADGWRGWSGGARQSFAITPTAATPGYVAGELEAGTWWVVLGLHRLPLEGVELIVEAVTGPVAVEDIPGLTAYEAASTTVAVPPRPPRRELPAADGLRWVAGDFHAHSLHSDGSTPVANLAALGVAAGLDFMAVTDHNTESHHLELPSVGRRFGIGLLPGQEVTTESGHANAFGPIGVIDFRRPAATWVTEVAARGGLLSINHPLGGDCSWRQPLPTHPALAEIWHSAWLDRRWGGPIAWWEAWGLKKTTPIGGSDWHNPTSLTPPGVPTTWVAIDAAAEAPDELPTAVMAALAAGRTAISAGYNAPVLLRNGNEFIILDAPGTVLISPDGTRRPIRTGQEHVPADQPGGHVLVDHTGRFIALTN</sequence>
<keyword evidence="3" id="KW-1185">Reference proteome</keyword>
<dbReference type="PANTHER" id="PTHR42924">
    <property type="entry name" value="EXONUCLEASE"/>
    <property type="match status" value="1"/>
</dbReference>
<name>A0ABP4RKL9_9ACTN</name>
<gene>
    <name evidence="2" type="ORF">GCM10009744_48640</name>
</gene>
<protein>
    <recommendedName>
        <fullName evidence="1">Polymerase/histidinol phosphatase N-terminal domain-containing protein</fullName>
    </recommendedName>
</protein>
<dbReference type="Proteomes" id="UP001501319">
    <property type="component" value="Unassembled WGS sequence"/>
</dbReference>
<dbReference type="RefSeq" id="WP_344114356.1">
    <property type="nucleotide sequence ID" value="NZ_BAAANE010000008.1"/>
</dbReference>
<evidence type="ECO:0000313" key="3">
    <source>
        <dbReference type="Proteomes" id="UP001501319"/>
    </source>
</evidence>
<dbReference type="SUPFAM" id="SSF89550">
    <property type="entry name" value="PHP domain-like"/>
    <property type="match status" value="1"/>
</dbReference>
<organism evidence="2 3">
    <name type="scientific">Kribbella alba</name>
    <dbReference type="NCBI Taxonomy" id="190197"/>
    <lineage>
        <taxon>Bacteria</taxon>
        <taxon>Bacillati</taxon>
        <taxon>Actinomycetota</taxon>
        <taxon>Actinomycetes</taxon>
        <taxon>Propionibacteriales</taxon>
        <taxon>Kribbellaceae</taxon>
        <taxon>Kribbella</taxon>
    </lineage>
</organism>
<dbReference type="SMART" id="SM00481">
    <property type="entry name" value="POLIIIAc"/>
    <property type="match status" value="1"/>
</dbReference>
<evidence type="ECO:0000259" key="1">
    <source>
        <dbReference type="SMART" id="SM00481"/>
    </source>
</evidence>
<dbReference type="NCBIfam" id="NF038032">
    <property type="entry name" value="CehA_McbA_metalo"/>
    <property type="match status" value="1"/>
</dbReference>
<comment type="caution">
    <text evidence="2">The sequence shown here is derived from an EMBL/GenBank/DDBJ whole genome shotgun (WGS) entry which is preliminary data.</text>
</comment>
<dbReference type="InterPro" id="IPR003141">
    <property type="entry name" value="Pol/His_phosphatase_N"/>
</dbReference>
<evidence type="ECO:0000313" key="2">
    <source>
        <dbReference type="EMBL" id="GAA1651230.1"/>
    </source>
</evidence>
<dbReference type="InterPro" id="IPR052018">
    <property type="entry name" value="PHP_domain"/>
</dbReference>
<proteinExistence type="predicted"/>
<reference evidence="3" key="1">
    <citation type="journal article" date="2019" name="Int. J. Syst. Evol. Microbiol.">
        <title>The Global Catalogue of Microorganisms (GCM) 10K type strain sequencing project: providing services to taxonomists for standard genome sequencing and annotation.</title>
        <authorList>
            <consortium name="The Broad Institute Genomics Platform"/>
            <consortium name="The Broad Institute Genome Sequencing Center for Infectious Disease"/>
            <person name="Wu L."/>
            <person name="Ma J."/>
        </authorList>
    </citation>
    <scope>NUCLEOTIDE SEQUENCE [LARGE SCALE GENOMIC DNA]</scope>
    <source>
        <strain evidence="3">JCM 14306</strain>
    </source>
</reference>
<dbReference type="Gene3D" id="3.20.20.140">
    <property type="entry name" value="Metal-dependent hydrolases"/>
    <property type="match status" value="1"/>
</dbReference>